<feature type="domain" description="Piezo TM1-24" evidence="16">
    <location>
        <begin position="29"/>
        <end position="742"/>
    </location>
</feature>
<comment type="subcellular location">
    <subcellularLocation>
        <location evidence="1">Cell membrane</location>
        <topology evidence="1">Multi-pass membrane protein</topology>
    </subcellularLocation>
</comment>
<feature type="transmembrane region" description="Helical" evidence="12">
    <location>
        <begin position="1951"/>
        <end position="1968"/>
    </location>
</feature>
<feature type="transmembrane region" description="Helical" evidence="12">
    <location>
        <begin position="179"/>
        <end position="196"/>
    </location>
</feature>
<feature type="transmembrane region" description="Helical" evidence="12">
    <location>
        <begin position="202"/>
        <end position="218"/>
    </location>
</feature>
<evidence type="ECO:0000259" key="14">
    <source>
        <dbReference type="Pfam" id="PF15917"/>
    </source>
</evidence>
<keyword evidence="6 12" id="KW-1133">Transmembrane helix</keyword>
<reference evidence="19" key="1">
    <citation type="submission" date="2025-08" db="UniProtKB">
        <authorList>
            <consortium name="RefSeq"/>
        </authorList>
    </citation>
    <scope>IDENTIFICATION</scope>
</reference>
<evidence type="ECO:0000256" key="5">
    <source>
        <dbReference type="ARBA" id="ARBA00022692"/>
    </source>
</evidence>
<feature type="transmembrane region" description="Helical" evidence="12">
    <location>
        <begin position="1044"/>
        <end position="1063"/>
    </location>
</feature>
<feature type="transmembrane region" description="Helical" evidence="12">
    <location>
        <begin position="65"/>
        <end position="88"/>
    </location>
</feature>
<evidence type="ECO:0000256" key="1">
    <source>
        <dbReference type="ARBA" id="ARBA00004651"/>
    </source>
</evidence>
<dbReference type="InterPro" id="IPR031334">
    <property type="entry name" value="Piezo_cap_dom"/>
</dbReference>
<evidence type="ECO:0000256" key="6">
    <source>
        <dbReference type="ARBA" id="ARBA00022989"/>
    </source>
</evidence>
<feature type="transmembrane region" description="Helical" evidence="12">
    <location>
        <begin position="36"/>
        <end position="53"/>
    </location>
</feature>
<evidence type="ECO:0000256" key="7">
    <source>
        <dbReference type="ARBA" id="ARBA00023065"/>
    </source>
</evidence>
<dbReference type="PANTHER" id="PTHR47049">
    <property type="entry name" value="PIEZO-TYPE MECHANOSENSITIVE ION CHANNEL HOMOLOG"/>
    <property type="match status" value="1"/>
</dbReference>
<evidence type="ECO:0000313" key="19">
    <source>
        <dbReference type="RefSeq" id="XP_055891301.1"/>
    </source>
</evidence>
<organism evidence="18 19">
    <name type="scientific">Biomphalaria glabrata</name>
    <name type="common">Bloodfluke planorb</name>
    <name type="synonym">Freshwater snail</name>
    <dbReference type="NCBI Taxonomy" id="6526"/>
    <lineage>
        <taxon>Eukaryota</taxon>
        <taxon>Metazoa</taxon>
        <taxon>Spiralia</taxon>
        <taxon>Lophotrochozoa</taxon>
        <taxon>Mollusca</taxon>
        <taxon>Gastropoda</taxon>
        <taxon>Heterobranchia</taxon>
        <taxon>Euthyneura</taxon>
        <taxon>Panpulmonata</taxon>
        <taxon>Hygrophila</taxon>
        <taxon>Lymnaeoidea</taxon>
        <taxon>Planorbidae</taxon>
        <taxon>Biomphalaria</taxon>
    </lineage>
</organism>
<evidence type="ECO:0000259" key="15">
    <source>
        <dbReference type="Pfam" id="PF23188"/>
    </source>
</evidence>
<dbReference type="Proteomes" id="UP001165740">
    <property type="component" value="Chromosome 7"/>
</dbReference>
<feature type="transmembrane region" description="Helical" evidence="12">
    <location>
        <begin position="824"/>
        <end position="850"/>
    </location>
</feature>
<dbReference type="PANTHER" id="PTHR47049:SF2">
    <property type="entry name" value="PIEZO-TYPE MECHANOSENSITIVE ION CHANNEL HOMOLOG"/>
    <property type="match status" value="1"/>
</dbReference>
<evidence type="ECO:0000256" key="4">
    <source>
        <dbReference type="ARBA" id="ARBA00022475"/>
    </source>
</evidence>
<keyword evidence="5 12" id="KW-0812">Transmembrane</keyword>
<feature type="transmembrane region" description="Helical" evidence="12">
    <location>
        <begin position="1656"/>
        <end position="1674"/>
    </location>
</feature>
<dbReference type="GeneID" id="106069340"/>
<feature type="region of interest" description="Disordered" evidence="11">
    <location>
        <begin position="376"/>
        <end position="414"/>
    </location>
</feature>
<dbReference type="GO" id="GO:0008381">
    <property type="term" value="F:mechanosensitive monoatomic ion channel activity"/>
    <property type="evidence" value="ECO:0007669"/>
    <property type="project" value="InterPro"/>
</dbReference>
<keyword evidence="18" id="KW-1185">Reference proteome</keyword>
<keyword evidence="8 12" id="KW-0472">Membrane</keyword>
<feature type="domain" description="Piezo THU9 and anchor" evidence="17">
    <location>
        <begin position="1809"/>
        <end position="2047"/>
    </location>
</feature>
<feature type="transmembrane region" description="Helical" evidence="12">
    <location>
        <begin position="1005"/>
        <end position="1032"/>
    </location>
</feature>
<dbReference type="Pfam" id="PF24871">
    <property type="entry name" value="Piezo_TM1-24"/>
    <property type="match status" value="1"/>
</dbReference>
<dbReference type="GO" id="GO:0005886">
    <property type="term" value="C:plasma membrane"/>
    <property type="evidence" value="ECO:0007669"/>
    <property type="project" value="UniProtKB-SubCell"/>
</dbReference>
<evidence type="ECO:0000256" key="10">
    <source>
        <dbReference type="SAM" id="Coils"/>
    </source>
</evidence>
<comment type="similarity">
    <text evidence="2">Belongs to the PIEZO (TC 1.A.75) family.</text>
</comment>
<feature type="transmembrane region" description="Helical" evidence="12">
    <location>
        <begin position="493"/>
        <end position="509"/>
    </location>
</feature>
<feature type="transmembrane region" description="Helical" evidence="12">
    <location>
        <begin position="1988"/>
        <end position="2004"/>
    </location>
</feature>
<feature type="transmembrane region" description="Helical" evidence="12">
    <location>
        <begin position="12"/>
        <end position="30"/>
    </location>
</feature>
<dbReference type="OMA" id="KTTFQMA"/>
<feature type="transmembrane region" description="Helical" evidence="12">
    <location>
        <begin position="930"/>
        <end position="950"/>
    </location>
</feature>
<dbReference type="Pfam" id="PF24874">
    <property type="entry name" value="Piezo_THU9_anchor"/>
    <property type="match status" value="1"/>
</dbReference>
<evidence type="ECO:0000313" key="18">
    <source>
        <dbReference type="Proteomes" id="UP001165740"/>
    </source>
</evidence>
<feature type="coiled-coil region" evidence="10">
    <location>
        <begin position="1335"/>
        <end position="1369"/>
    </location>
</feature>
<feature type="transmembrane region" description="Helical" evidence="12">
    <location>
        <begin position="1628"/>
        <end position="1649"/>
    </location>
</feature>
<evidence type="ECO:0000259" key="13">
    <source>
        <dbReference type="Pfam" id="PF12166"/>
    </source>
</evidence>
<feature type="transmembrane region" description="Helical" evidence="12">
    <location>
        <begin position="601"/>
        <end position="627"/>
    </location>
</feature>
<dbReference type="InterPro" id="IPR031805">
    <property type="entry name" value="Piezo_TM25-28"/>
</dbReference>
<feature type="domain" description="Piezo transmembrane helical unit" evidence="15">
    <location>
        <begin position="1612"/>
        <end position="1730"/>
    </location>
</feature>
<evidence type="ECO:0000256" key="3">
    <source>
        <dbReference type="ARBA" id="ARBA00022448"/>
    </source>
</evidence>
<keyword evidence="7" id="KW-0406">Ion transport</keyword>
<dbReference type="InterPro" id="IPR056770">
    <property type="entry name" value="Piezo_THU9_anchor"/>
</dbReference>
<feature type="transmembrane region" description="Helical" evidence="12">
    <location>
        <begin position="1883"/>
        <end position="1901"/>
    </location>
</feature>
<name>A0A9W3AVQ6_BIOGL</name>
<evidence type="ECO:0000256" key="9">
    <source>
        <dbReference type="ARBA" id="ARBA00023303"/>
    </source>
</evidence>
<evidence type="ECO:0000259" key="16">
    <source>
        <dbReference type="Pfam" id="PF24871"/>
    </source>
</evidence>
<feature type="transmembrane region" description="Helical" evidence="12">
    <location>
        <begin position="862"/>
        <end position="882"/>
    </location>
</feature>
<dbReference type="InterPro" id="IPR056769">
    <property type="entry name" value="Piezo_TM1-24"/>
</dbReference>
<keyword evidence="4" id="KW-1003">Cell membrane</keyword>
<evidence type="ECO:0000256" key="11">
    <source>
        <dbReference type="SAM" id="MobiDB-lite"/>
    </source>
</evidence>
<evidence type="ECO:0000256" key="8">
    <source>
        <dbReference type="ARBA" id="ARBA00023136"/>
    </source>
</evidence>
<evidence type="ECO:0000256" key="12">
    <source>
        <dbReference type="SAM" id="Phobius"/>
    </source>
</evidence>
<dbReference type="InterPro" id="IPR027272">
    <property type="entry name" value="Piezo"/>
</dbReference>
<keyword evidence="3" id="KW-0813">Transport</keyword>
<keyword evidence="9" id="KW-0407">Ion channel</keyword>
<protein>
    <submittedName>
        <fullName evidence="19">Piezo-type mechanosensitive ion channel component 2-like isoform X1</fullName>
    </submittedName>
</protein>
<feature type="transmembrane region" description="Helical" evidence="12">
    <location>
        <begin position="230"/>
        <end position="248"/>
    </location>
</feature>
<evidence type="ECO:0000256" key="2">
    <source>
        <dbReference type="ARBA" id="ARBA00007821"/>
    </source>
</evidence>
<feature type="transmembrane region" description="Helical" evidence="12">
    <location>
        <begin position="2297"/>
        <end position="2318"/>
    </location>
</feature>
<feature type="region of interest" description="Disordered" evidence="11">
    <location>
        <begin position="1442"/>
        <end position="1471"/>
    </location>
</feature>
<feature type="transmembrane region" description="Helical" evidence="12">
    <location>
        <begin position="1172"/>
        <end position="1205"/>
    </location>
</feature>
<feature type="domain" description="Piezo non-specific cation channel cap" evidence="13">
    <location>
        <begin position="2084"/>
        <end position="2385"/>
    </location>
</feature>
<feature type="transmembrane region" description="Helical" evidence="12">
    <location>
        <begin position="1704"/>
        <end position="1723"/>
    </location>
</feature>
<dbReference type="OrthoDB" id="303066at2759"/>
<dbReference type="RefSeq" id="XP_055891301.1">
    <property type="nucleotide sequence ID" value="XM_056035326.1"/>
</dbReference>
<feature type="transmembrane region" description="Helical" evidence="12">
    <location>
        <begin position="1852"/>
        <end position="1874"/>
    </location>
</feature>
<gene>
    <name evidence="19" type="primary">LOC106069340</name>
</gene>
<feature type="transmembrane region" description="Helical" evidence="12">
    <location>
        <begin position="633"/>
        <end position="650"/>
    </location>
</feature>
<feature type="transmembrane region" description="Helical" evidence="12">
    <location>
        <begin position="541"/>
        <end position="559"/>
    </location>
</feature>
<dbReference type="Pfam" id="PF15917">
    <property type="entry name" value="Piezo_TM25-28"/>
    <property type="match status" value="1"/>
</dbReference>
<evidence type="ECO:0000259" key="17">
    <source>
        <dbReference type="Pfam" id="PF24874"/>
    </source>
</evidence>
<feature type="transmembrane region" description="Helical" evidence="12">
    <location>
        <begin position="463"/>
        <end position="481"/>
    </location>
</feature>
<feature type="transmembrane region" description="Helical" evidence="12">
    <location>
        <begin position="437"/>
        <end position="457"/>
    </location>
</feature>
<feature type="transmembrane region" description="Helical" evidence="12">
    <location>
        <begin position="124"/>
        <end position="146"/>
    </location>
</feature>
<dbReference type="InterPro" id="IPR056768">
    <property type="entry name" value="THU_Piezo"/>
</dbReference>
<dbReference type="Pfam" id="PF23188">
    <property type="entry name" value="THU_Piezo1"/>
    <property type="match status" value="1"/>
</dbReference>
<feature type="transmembrane region" description="Helical" evidence="12">
    <location>
        <begin position="1913"/>
        <end position="1931"/>
    </location>
</feature>
<dbReference type="Pfam" id="PF12166">
    <property type="entry name" value="Piezo_cap"/>
    <property type="match status" value="1"/>
</dbReference>
<feature type="transmembrane region" description="Helical" evidence="12">
    <location>
        <begin position="715"/>
        <end position="733"/>
    </location>
</feature>
<feature type="transmembrane region" description="Helical" evidence="12">
    <location>
        <begin position="289"/>
        <end position="309"/>
    </location>
</feature>
<sequence>MPTKAIRVIGYLQFRIILPIILLGASVVRFNGISLMYLACLLVSPLLPIPNRVTMRGATGIFLKLLMPLSLLPILGHIIFHVTLVAIASKENPYGSMFHNCSFKESLCRQIGFQRLDKASIPTVIRLIIPDVVVFITSLVVLVASLKITRQTSLISGTEMEIPFAPVIKSKHGHGYWKTFLHLITNITLLIAGVIWPSVFGGVYFITFLIVITLWGCYKPMGKKFGFVQRVLLFYTGSHILLLHLYQFQFFQAELPPDNFVARLLGLTGVVYTDCSNVDSLYFHPNLRWSIFLNPAILLVLYWVLAVYFRHPLSKNKSAHEEHRMSVMLSINPERQVFLHQRQDEIEWNDEKQHFDTEWEEPKRCIDSETGSMVFSGSSNGDMDPGEDEPGRPSTPERLVENEEPLGGRYGGIAEVHETETKKASIGSEDDKKRRPWVSVLFLIMRQSYILSLIAMMAWSITYHSWLTFVFLLTACLLWMFPSSRTMCLRSSPFVLFYAEALLLAQYVFSMNLDKELPVDAGTYKLDEIGLKRFTDPGLNLALQCFYTFFMVLTLRQFISEKCSDIQDGINMEQRQNHRTSMLDSFLPMDFQGTMRDSKTIVFIGHFFWVVLCKYWIIFCSIMMAVISLQDVVIYRIIYMILFLLFVLAFQLNFTLWRKINFIFWWIVVIYSIFVLILIYTYQFEQFHIYWTNFTGFDDNLLEDIGLERYDTTGLFVKLLTPTSFLVIVILQLRYFHTPFLKLSAVDRYKTGENNINQNRSEDERLAQNMTEDEDGNDNQNSSEPEHTPKVFSTRNWVKRIVVETLSLWQKLTIKLWRLGEIHIFKLITLVVVIVAVKEVSALTAMYMLFVAALTPLAGAHWLLSHLIQLWTVIIILAKMIFQLNLVEAKFWKTHCLNSTNTSGAFNHSIEVDNAEWFGLSKIKDKSITLAYYSRLYILVLVLVAFESIIRYHQKQYFNTPDVEKPQAGIIFAKINRQEADKGIIKCFKFFANYFFYKFGLECCYIMTAVTVSIRLDSIAVVYILLVAILMMMPRRNIARVWPLYKIILAFLLLGQFVVHLGFPKGSCIEYPWLITNAMTKNLNQWLDLPDYVNKEMSGKLIADFLQLLFVSLQSYVFRVESVPASMNQYGGGDNADILADVEKNMPILVEDFTLDTSHGINLMKYLVFENMFWVTMAVIFITGATRINIFSLIYVIAVFCFMWYGKEFFLKPLRAMLRWWNFLIAYCILVLFLKTVLQLVGCVYLNVLIENHHCWLVQLFGINCLLSGSDKQGLASCPVEKDDAGLAWDVVCLTFLLFQRRIYSSHYFRHLVITLKAQNNLVSRGAELINRIMIREVNKQNEQEREILVNIKKQMKTLKKRQAKLKKDFKEPEEHFQAIRAGDYYLFEVDEEEEMRSKDRQVVTSLTYGTEPEDPNAKPTPTQMINTALDQGLEVAVETYDSDADSEKSQDILSNEPVKRNSSHVDPSEYEEPSTVNKVRLIWNFITKLWYSAVDWLIGFCNRLSRNYRLVAKKLAKEMILEKQKILDSQEPKKKRDTDSGISKTDDIRVEIEDSTFEPSGSSTFAPVKVGSLLSLDKLEKEDEEEIKQQFEESKDRLSRLTMALGLLLASRSELLCYFLMILNQMVYGSLLSLPLPLMVFLWGMLSVPRPSKTFWITVITYTEAVVVCKYMFQFGFFPWNDGNYNDNPFFPPRIIGIEKNPSYANVDIALLLALFLHRSILRKYGLWRDAADITADLEAAGQKEKSTPNSPARITESPLLQESAALDTLASIPSKKSRLGQGLAYIINPFTKFFAQVTQSSYNASADVYAPMFFCDFILFLVLVLSFNSFGPAETTGDGDVTSYIKDNKIPVPFLIMLILQFIAIIIDRALFLRKFVLGKFIFLIFLVIAIHGWMFFVLPSITKRSFFNNVAAQIWYFIKCIYFGLSAYQIRCGYPNRILGNFLTKKYAYPNLFLFKGFLAVPFLLELRALMDWIWTDSTLAIGNWLQMEDIYANIFVLKCWREIEKAYPTERAVKKRALIKYISGGFLLIVVVFIIWFPLVFFSFFNAVFIPNPPYEAKMSVSIGGYQPLFVTTTLGDSIQAVTETQFSTLKTHYSKDRISSSFLSGYQASDLSLVAFDGKSLAIWGISPASQIDMAADLANDNTTNKLTMTVEATFKREPDKALPSEVTNLFEINLRDPKYHNVRHKFASIIRRENNSTNDSVEILELFPRFIRLGSTTKAVTVEPLISGSSGIRKSNITMQLKRDESNALSQWWNLNETVSGLNPFAYKSDSNKTESKAYFITFNDRKAPEALSFLSGYGIIGLYISFILLIGRLMRLSTTNQYLTIMFRELPDVDRLLQLCLDLYLVREMKEFQLEEEIYAKIIFLYRSPETMIKFTRQTIRLGNIKKLDDDKDKEKAD</sequence>
<feature type="transmembrane region" description="Helical" evidence="12">
    <location>
        <begin position="1220"/>
        <end position="1246"/>
    </location>
</feature>
<accession>A0A9W3AVQ6</accession>
<feature type="domain" description="Piezo TM25-28" evidence="14">
    <location>
        <begin position="1160"/>
        <end position="1373"/>
    </location>
</feature>
<keyword evidence="10" id="KW-0175">Coiled coil</keyword>
<proteinExistence type="inferred from homology"/>
<feature type="transmembrane region" description="Helical" evidence="12">
    <location>
        <begin position="2025"/>
        <end position="2049"/>
    </location>
</feature>
<feature type="transmembrane region" description="Helical" evidence="12">
    <location>
        <begin position="1810"/>
        <end position="1832"/>
    </location>
</feature>
<feature type="transmembrane region" description="Helical" evidence="12">
    <location>
        <begin position="662"/>
        <end position="682"/>
    </location>
</feature>